<evidence type="ECO:0000256" key="2">
    <source>
        <dbReference type="ARBA" id="ARBA00023015"/>
    </source>
</evidence>
<evidence type="ECO:0000259" key="8">
    <source>
        <dbReference type="PROSITE" id="PS50217"/>
    </source>
</evidence>
<reference evidence="9" key="2">
    <citation type="submission" date="2012-05" db="EMBL/GenBank/DDBJ databases">
        <title>Annotation of the Genome Sequence of Fusarium oxysporum f. sp. melonis 26406.</title>
        <authorList>
            <consortium name="The Broad Institute Genomics Platform"/>
            <person name="Ma L.-J."/>
            <person name="Corby-Kistler H."/>
            <person name="Broz K."/>
            <person name="Gale L.R."/>
            <person name="Jonkers W."/>
            <person name="O'Donnell K."/>
            <person name="Ploetz R."/>
            <person name="Steinberg C."/>
            <person name="Schwartz D.C."/>
            <person name="VanEtten H."/>
            <person name="Zhou S."/>
            <person name="Young S.K."/>
            <person name="Zeng Q."/>
            <person name="Gargeya S."/>
            <person name="Fitzgerald M."/>
            <person name="Abouelleil A."/>
            <person name="Alvarado L."/>
            <person name="Chapman S.B."/>
            <person name="Gainer-Dewar J."/>
            <person name="Goldberg J."/>
            <person name="Griggs A."/>
            <person name="Gujja S."/>
            <person name="Hansen M."/>
            <person name="Howarth C."/>
            <person name="Imamovic A."/>
            <person name="Ireland A."/>
            <person name="Larimer J."/>
            <person name="McCowan C."/>
            <person name="Murphy C."/>
            <person name="Pearson M."/>
            <person name="Poon T.W."/>
            <person name="Priest M."/>
            <person name="Roberts A."/>
            <person name="Saif S."/>
            <person name="Shea T."/>
            <person name="Sykes S."/>
            <person name="Wortman J."/>
            <person name="Nusbaum C."/>
            <person name="Birren B."/>
        </authorList>
    </citation>
    <scope>NUCLEOTIDE SEQUENCE</scope>
    <source>
        <strain evidence="9">26406</strain>
    </source>
</reference>
<dbReference type="VEuPathDB" id="FungiDB:FOMG_18662"/>
<gene>
    <name evidence="9" type="ORF">FOMG_18662</name>
</gene>
<feature type="compositionally biased region" description="Basic and acidic residues" evidence="7">
    <location>
        <begin position="89"/>
        <end position="108"/>
    </location>
</feature>
<feature type="region of interest" description="Disordered" evidence="7">
    <location>
        <begin position="1"/>
        <end position="108"/>
    </location>
</feature>
<comment type="subcellular location">
    <subcellularLocation>
        <location evidence="1">Nucleus</location>
    </subcellularLocation>
</comment>
<evidence type="ECO:0000256" key="4">
    <source>
        <dbReference type="ARBA" id="ARBA00023163"/>
    </source>
</evidence>
<dbReference type="CDD" id="cd14687">
    <property type="entry name" value="bZIP_ATF2"/>
    <property type="match status" value="1"/>
</dbReference>
<evidence type="ECO:0000256" key="5">
    <source>
        <dbReference type="ARBA" id="ARBA00023242"/>
    </source>
</evidence>
<name>W9Z7R0_FUSOX</name>
<organism evidence="9">
    <name type="scientific">Fusarium oxysporum f. sp. melonis 26406</name>
    <dbReference type="NCBI Taxonomy" id="1089452"/>
    <lineage>
        <taxon>Eukaryota</taxon>
        <taxon>Fungi</taxon>
        <taxon>Dikarya</taxon>
        <taxon>Ascomycota</taxon>
        <taxon>Pezizomycotina</taxon>
        <taxon>Sordariomycetes</taxon>
        <taxon>Hypocreomycetidae</taxon>
        <taxon>Hypocreales</taxon>
        <taxon>Nectriaceae</taxon>
        <taxon>Fusarium</taxon>
        <taxon>Fusarium oxysporum species complex</taxon>
    </lineage>
</organism>
<sequence>MAGGWMDEPSFGTTQPSPASSKNQQSAGFSFPTTQTTSTKENTQSSTGNHHGDQASPKPFTIPDLTSHQSTPDPPKRRKVGKKSVNRRLLGEKKDPQGRRMELDHAKSERRMKIVERNRRAAAKCRDRKRVKANELTSQMEELQDRHQLLSSCYNDLQEKVSQLKSEILRHGECECTLIQQYIAKQAYKIVDNLTRQGSSSENRGTGITLTTTDPVAR</sequence>
<feature type="domain" description="BZIP" evidence="8">
    <location>
        <begin position="108"/>
        <end position="171"/>
    </location>
</feature>
<evidence type="ECO:0000256" key="6">
    <source>
        <dbReference type="SAM" id="Coils"/>
    </source>
</evidence>
<dbReference type="GO" id="GO:0003700">
    <property type="term" value="F:DNA-binding transcription factor activity"/>
    <property type="evidence" value="ECO:0007669"/>
    <property type="project" value="InterPro"/>
</dbReference>
<evidence type="ECO:0000256" key="1">
    <source>
        <dbReference type="ARBA" id="ARBA00004123"/>
    </source>
</evidence>
<dbReference type="PRINTS" id="PR00043">
    <property type="entry name" value="LEUZIPPRJUN"/>
</dbReference>
<dbReference type="InterPro" id="IPR002112">
    <property type="entry name" value="Leuzip_Jun"/>
</dbReference>
<keyword evidence="4" id="KW-0804">Transcription</keyword>
<dbReference type="SMART" id="SM00338">
    <property type="entry name" value="BRLZ"/>
    <property type="match status" value="1"/>
</dbReference>
<dbReference type="InterPro" id="IPR051027">
    <property type="entry name" value="bZIP_transcription_factors"/>
</dbReference>
<keyword evidence="3" id="KW-0238">DNA-binding</keyword>
<proteinExistence type="predicted"/>
<dbReference type="PROSITE" id="PS50217">
    <property type="entry name" value="BZIP"/>
    <property type="match status" value="1"/>
</dbReference>
<dbReference type="Pfam" id="PF00170">
    <property type="entry name" value="bZIP_1"/>
    <property type="match status" value="1"/>
</dbReference>
<protein>
    <recommendedName>
        <fullName evidence="8">BZIP domain-containing protein</fullName>
    </recommendedName>
</protein>
<feature type="compositionally biased region" description="Polar residues" evidence="7">
    <location>
        <begin position="11"/>
        <end position="32"/>
    </location>
</feature>
<accession>W9Z7R0</accession>
<keyword evidence="5" id="KW-0539">Nucleus</keyword>
<evidence type="ECO:0000313" key="9">
    <source>
        <dbReference type="EMBL" id="EXK24627.1"/>
    </source>
</evidence>
<reference evidence="9" key="1">
    <citation type="submission" date="2012-04" db="EMBL/GenBank/DDBJ databases">
        <title>The Genome Sequence of Fusarium oxysporum melonis.</title>
        <authorList>
            <consortium name="The Broad Institute Genome Sequencing Platform"/>
            <person name="Ma L.-J."/>
            <person name="Gale L.R."/>
            <person name="Schwartz D.C."/>
            <person name="Zhou S."/>
            <person name="Corby-Kistler H."/>
            <person name="Young S.K."/>
            <person name="Zeng Q."/>
            <person name="Gargeya S."/>
            <person name="Fitzgerald M."/>
            <person name="Haas B."/>
            <person name="Abouelleil A."/>
            <person name="Alvarado L."/>
            <person name="Arachchi H.M."/>
            <person name="Berlin A."/>
            <person name="Brown A."/>
            <person name="Chapman S.B."/>
            <person name="Chen Z."/>
            <person name="Dunbar C."/>
            <person name="Freedman E."/>
            <person name="Gearin G."/>
            <person name="Goldberg J."/>
            <person name="Griggs A."/>
            <person name="Gujja S."/>
            <person name="Heiman D."/>
            <person name="Howarth C."/>
            <person name="Larson L."/>
            <person name="Lui A."/>
            <person name="MacDonald P.J.P."/>
            <person name="Montmayeur A."/>
            <person name="Murphy C."/>
            <person name="Neiman D."/>
            <person name="Pearson M."/>
            <person name="Priest M."/>
            <person name="Roberts A."/>
            <person name="Saif S."/>
            <person name="Shea T."/>
            <person name="Shenoy N."/>
            <person name="Sisk P."/>
            <person name="Stolte C."/>
            <person name="Sykes S."/>
            <person name="Wortman J."/>
            <person name="Nusbaum C."/>
            <person name="Birren B."/>
        </authorList>
    </citation>
    <scope>NUCLEOTIDE SEQUENCE</scope>
    <source>
        <strain evidence="9">26406</strain>
    </source>
</reference>
<dbReference type="InterPro" id="IPR004827">
    <property type="entry name" value="bZIP"/>
</dbReference>
<dbReference type="GO" id="GO:0003677">
    <property type="term" value="F:DNA binding"/>
    <property type="evidence" value="ECO:0007669"/>
    <property type="project" value="UniProtKB-KW"/>
</dbReference>
<feature type="compositionally biased region" description="Low complexity" evidence="7">
    <location>
        <begin position="33"/>
        <end position="47"/>
    </location>
</feature>
<dbReference type="SUPFAM" id="SSF57959">
    <property type="entry name" value="Leucine zipper domain"/>
    <property type="match status" value="1"/>
</dbReference>
<evidence type="ECO:0000256" key="3">
    <source>
        <dbReference type="ARBA" id="ARBA00023125"/>
    </source>
</evidence>
<dbReference type="HOGENOM" id="CLU_1189952_0_0_1"/>
<dbReference type="Proteomes" id="UP000030703">
    <property type="component" value="Unassembled WGS sequence"/>
</dbReference>
<dbReference type="EMBL" id="JH659468">
    <property type="protein sequence ID" value="EXK24627.1"/>
    <property type="molecule type" value="Genomic_DNA"/>
</dbReference>
<dbReference type="PROSITE" id="PS00036">
    <property type="entry name" value="BZIP_BASIC"/>
    <property type="match status" value="1"/>
</dbReference>
<dbReference type="GO" id="GO:0005634">
    <property type="term" value="C:nucleus"/>
    <property type="evidence" value="ECO:0007669"/>
    <property type="project" value="UniProtKB-SubCell"/>
</dbReference>
<keyword evidence="2" id="KW-0805">Transcription regulation</keyword>
<keyword evidence="6" id="KW-0175">Coiled coil</keyword>
<feature type="coiled-coil region" evidence="6">
    <location>
        <begin position="126"/>
        <end position="160"/>
    </location>
</feature>
<dbReference type="PANTHER" id="PTHR19304">
    <property type="entry name" value="CYCLIC-AMP RESPONSE ELEMENT BINDING PROTEIN"/>
    <property type="match status" value="1"/>
</dbReference>
<dbReference type="Gene3D" id="1.20.5.170">
    <property type="match status" value="1"/>
</dbReference>
<feature type="region of interest" description="Disordered" evidence="7">
    <location>
        <begin position="196"/>
        <end position="218"/>
    </location>
</feature>
<feature type="compositionally biased region" description="Basic residues" evidence="7">
    <location>
        <begin position="76"/>
        <end position="86"/>
    </location>
</feature>
<evidence type="ECO:0000256" key="7">
    <source>
        <dbReference type="SAM" id="MobiDB-lite"/>
    </source>
</evidence>
<dbReference type="InterPro" id="IPR046347">
    <property type="entry name" value="bZIP_sf"/>
</dbReference>
<dbReference type="AlphaFoldDB" id="W9Z7R0"/>